<keyword evidence="6" id="KW-1185">Reference proteome</keyword>
<dbReference type="InterPro" id="IPR001680">
    <property type="entry name" value="WD40_rpt"/>
</dbReference>
<dbReference type="PROSITE" id="PS50082">
    <property type="entry name" value="WD_REPEATS_2"/>
    <property type="match status" value="8"/>
</dbReference>
<feature type="compositionally biased region" description="Polar residues" evidence="4">
    <location>
        <begin position="416"/>
        <end position="446"/>
    </location>
</feature>
<feature type="repeat" description="WD" evidence="3">
    <location>
        <begin position="657"/>
        <end position="698"/>
    </location>
</feature>
<sequence>MASSEDVYAKELFKCGKGYPLWQPEAMEDDIEVELGDVGYLDKGGFCRMFNAMREKDDPLNNKPDNVPDDFEKFTIDMKPRRTNTAIDAGPLLSRTVKRVGAKTEAVVHGARAGFEFECIDNQGACVVVGSSAARLEIHSARRMKGYMKKNIDSWVHYATETLGMEKKLDEILFVKGWVKTTHWAVAAFVDRAKNAKVSVSGGIGAMAEVGVGLLVESSSSSVDHHTGPGTRMVQVPQISPKRNNKKSKNREQPEIVPKAELKANQCVFLHYFKMKRRLVLPPKIEAAAEPQDGSSFSDDDDYEFEEAPMKRKSYDPVDYVLDYILENSDATEAIASDSDILELCKTDDEYPIPDDIPAFLDSLRPEIELTSDGLGMLHFDDAITIQRIAESAALAQQSAQNPSTSEERPPEDQTESSSRADSDPTQSPPGDSTGASNPDPTRDTNSGGGTNAGGEHRDPPRAEEGEEKKFGLSFETSDSLLQMPHDVDAERKGGVFALAYSAPGNKVAAGFEDATVIVWSGDNRRILHTLEGHKGSICSLAFSPDGQRLVTGSRDHFVAVWDVVTGDRLRVLRGHEGFVNCVAYSPDGRLIASASVDSTVKLWDAETGMERATTEGHDAMVMSVAFSPDSRRMISASAEGIAYLWDTIDAQRTSTLSGHEGVIYTTTFSPAGDRLITSSDDGSSKVWGAEFGELYMTLREHRGSVWAAVFSADGRHILSAASDRTVKICDSYSAEVLDTIDGGDDLANAATFSPDGKYIAAGGEDHTISVWSMETKQRTRQFSGHRDNINKVVFSPDNKRLVTASDDGSVRLWRLDGPQYIPAVAL</sequence>
<dbReference type="PRINTS" id="PR00320">
    <property type="entry name" value="GPROTEINBRPT"/>
</dbReference>
<protein>
    <submittedName>
        <fullName evidence="5">WD40-repeat-containing domain protein</fullName>
    </submittedName>
</protein>
<feature type="repeat" description="WD" evidence="3">
    <location>
        <begin position="489"/>
        <end position="530"/>
    </location>
</feature>
<feature type="repeat" description="WD" evidence="3">
    <location>
        <begin position="699"/>
        <end position="740"/>
    </location>
</feature>
<dbReference type="CDD" id="cd00200">
    <property type="entry name" value="WD40"/>
    <property type="match status" value="1"/>
</dbReference>
<evidence type="ECO:0000256" key="3">
    <source>
        <dbReference type="PROSITE-ProRule" id="PRU00221"/>
    </source>
</evidence>
<feature type="compositionally biased region" description="Basic and acidic residues" evidence="4">
    <location>
        <begin position="455"/>
        <end position="469"/>
    </location>
</feature>
<dbReference type="Gene3D" id="2.130.10.10">
    <property type="entry name" value="YVTN repeat-like/Quinoprotein amine dehydrogenase"/>
    <property type="match status" value="3"/>
</dbReference>
<feature type="region of interest" description="Disordered" evidence="4">
    <location>
        <begin position="221"/>
        <end position="255"/>
    </location>
</feature>
<dbReference type="InterPro" id="IPR019775">
    <property type="entry name" value="WD40_repeat_CS"/>
</dbReference>
<dbReference type="SMART" id="SM00320">
    <property type="entry name" value="WD40"/>
    <property type="match status" value="8"/>
</dbReference>
<name>A0ABQ8KIP7_9APHY</name>
<dbReference type="InterPro" id="IPR020472">
    <property type="entry name" value="WD40_PAC1"/>
</dbReference>
<feature type="repeat" description="WD" evidence="3">
    <location>
        <begin position="783"/>
        <end position="824"/>
    </location>
</feature>
<feature type="repeat" description="WD" evidence="3">
    <location>
        <begin position="531"/>
        <end position="572"/>
    </location>
</feature>
<feature type="region of interest" description="Disordered" evidence="4">
    <location>
        <begin position="394"/>
        <end position="469"/>
    </location>
</feature>
<feature type="repeat" description="WD" evidence="3">
    <location>
        <begin position="573"/>
        <end position="614"/>
    </location>
</feature>
<accession>A0ABQ8KIP7</accession>
<reference evidence="5 6" key="1">
    <citation type="journal article" date="2021" name="Environ. Microbiol.">
        <title>Gene family expansions and transcriptome signatures uncover fungal adaptations to wood decay.</title>
        <authorList>
            <person name="Hage H."/>
            <person name="Miyauchi S."/>
            <person name="Viragh M."/>
            <person name="Drula E."/>
            <person name="Min B."/>
            <person name="Chaduli D."/>
            <person name="Navarro D."/>
            <person name="Favel A."/>
            <person name="Norest M."/>
            <person name="Lesage-Meessen L."/>
            <person name="Balint B."/>
            <person name="Merenyi Z."/>
            <person name="de Eugenio L."/>
            <person name="Morin E."/>
            <person name="Martinez A.T."/>
            <person name="Baldrian P."/>
            <person name="Stursova M."/>
            <person name="Martinez M.J."/>
            <person name="Novotny C."/>
            <person name="Magnuson J.K."/>
            <person name="Spatafora J.W."/>
            <person name="Maurice S."/>
            <person name="Pangilinan J."/>
            <person name="Andreopoulos W."/>
            <person name="LaButti K."/>
            <person name="Hundley H."/>
            <person name="Na H."/>
            <person name="Kuo A."/>
            <person name="Barry K."/>
            <person name="Lipzen A."/>
            <person name="Henrissat B."/>
            <person name="Riley R."/>
            <person name="Ahrendt S."/>
            <person name="Nagy L.G."/>
            <person name="Grigoriev I.V."/>
            <person name="Martin F."/>
            <person name="Rosso M.N."/>
        </authorList>
    </citation>
    <scope>NUCLEOTIDE SEQUENCE [LARGE SCALE GENOMIC DNA]</scope>
    <source>
        <strain evidence="5 6">CIRM-BRFM 1785</strain>
    </source>
</reference>
<dbReference type="EMBL" id="JADCUA010000008">
    <property type="protein sequence ID" value="KAH9837871.1"/>
    <property type="molecule type" value="Genomic_DNA"/>
</dbReference>
<dbReference type="InterPro" id="IPR050349">
    <property type="entry name" value="WD_LIS1/nudF_dynein_reg"/>
</dbReference>
<feature type="repeat" description="WD" evidence="3">
    <location>
        <begin position="741"/>
        <end position="782"/>
    </location>
</feature>
<feature type="compositionally biased region" description="Low complexity" evidence="4">
    <location>
        <begin position="394"/>
        <end position="404"/>
    </location>
</feature>
<dbReference type="InterPro" id="IPR036322">
    <property type="entry name" value="WD40_repeat_dom_sf"/>
</dbReference>
<keyword evidence="2" id="KW-0677">Repeat</keyword>
<evidence type="ECO:0000256" key="2">
    <source>
        <dbReference type="ARBA" id="ARBA00022737"/>
    </source>
</evidence>
<dbReference type="InterPro" id="IPR015943">
    <property type="entry name" value="WD40/YVTN_repeat-like_dom_sf"/>
</dbReference>
<dbReference type="PROSITE" id="PS00678">
    <property type="entry name" value="WD_REPEATS_1"/>
    <property type="match status" value="2"/>
</dbReference>
<organism evidence="5 6">
    <name type="scientific">Rhodofomes roseus</name>
    <dbReference type="NCBI Taxonomy" id="34475"/>
    <lineage>
        <taxon>Eukaryota</taxon>
        <taxon>Fungi</taxon>
        <taxon>Dikarya</taxon>
        <taxon>Basidiomycota</taxon>
        <taxon>Agaricomycotina</taxon>
        <taxon>Agaricomycetes</taxon>
        <taxon>Polyporales</taxon>
        <taxon>Rhodofomes</taxon>
    </lineage>
</organism>
<dbReference type="PROSITE" id="PS50294">
    <property type="entry name" value="WD_REPEATS_REGION"/>
    <property type="match status" value="6"/>
</dbReference>
<gene>
    <name evidence="5" type="ORF">C8Q71DRAFT_898608</name>
</gene>
<evidence type="ECO:0000256" key="1">
    <source>
        <dbReference type="ARBA" id="ARBA00022574"/>
    </source>
</evidence>
<dbReference type="RefSeq" id="XP_047779909.1">
    <property type="nucleotide sequence ID" value="XM_047928778.1"/>
</dbReference>
<dbReference type="Pfam" id="PF00400">
    <property type="entry name" value="WD40"/>
    <property type="match status" value="8"/>
</dbReference>
<evidence type="ECO:0000313" key="5">
    <source>
        <dbReference type="EMBL" id="KAH9837871.1"/>
    </source>
</evidence>
<dbReference type="SUPFAM" id="SSF50978">
    <property type="entry name" value="WD40 repeat-like"/>
    <property type="match status" value="1"/>
</dbReference>
<feature type="repeat" description="WD" evidence="3">
    <location>
        <begin position="615"/>
        <end position="656"/>
    </location>
</feature>
<evidence type="ECO:0000313" key="6">
    <source>
        <dbReference type="Proteomes" id="UP000814176"/>
    </source>
</evidence>
<dbReference type="PANTHER" id="PTHR44129">
    <property type="entry name" value="WD REPEAT-CONTAINING PROTEIN POP1"/>
    <property type="match status" value="1"/>
</dbReference>
<proteinExistence type="predicted"/>
<keyword evidence="1 3" id="KW-0853">WD repeat</keyword>
<dbReference type="GeneID" id="72009510"/>
<dbReference type="Proteomes" id="UP000814176">
    <property type="component" value="Unassembled WGS sequence"/>
</dbReference>
<comment type="caution">
    <text evidence="5">The sequence shown here is derived from an EMBL/GenBank/DDBJ whole genome shotgun (WGS) entry which is preliminary data.</text>
</comment>
<evidence type="ECO:0000256" key="4">
    <source>
        <dbReference type="SAM" id="MobiDB-lite"/>
    </source>
</evidence>